<organism evidence="1 2">
    <name type="scientific">Vibrio cholerae</name>
    <dbReference type="NCBI Taxonomy" id="666"/>
    <lineage>
        <taxon>Bacteria</taxon>
        <taxon>Pseudomonadati</taxon>
        <taxon>Pseudomonadota</taxon>
        <taxon>Gammaproteobacteria</taxon>
        <taxon>Vibrionales</taxon>
        <taxon>Vibrionaceae</taxon>
        <taxon>Vibrio</taxon>
    </lineage>
</organism>
<protein>
    <submittedName>
        <fullName evidence="1">Uncharacterized protein</fullName>
    </submittedName>
</protein>
<evidence type="ECO:0000313" key="2">
    <source>
        <dbReference type="Proteomes" id="UP000041770"/>
    </source>
</evidence>
<accession>A0A655Z4C6</accession>
<dbReference type="Proteomes" id="UP000041770">
    <property type="component" value="Unassembled WGS sequence"/>
</dbReference>
<evidence type="ECO:0000313" key="1">
    <source>
        <dbReference type="EMBL" id="CSD07170.1"/>
    </source>
</evidence>
<proteinExistence type="predicted"/>
<reference evidence="1 2" key="1">
    <citation type="submission" date="2015-07" db="EMBL/GenBank/DDBJ databases">
        <authorList>
            <consortium name="Pathogen Informatics"/>
        </authorList>
    </citation>
    <scope>NUCLEOTIDE SEQUENCE [LARGE SCALE GENOMIC DNA]</scope>
    <source>
        <strain evidence="1 2">A316</strain>
    </source>
</reference>
<name>A0A655Z4C6_VIBCL</name>
<sequence length="93" mass="10799">MRDNCSVASIFCHLDRSQSFSQRTDLVELDQDRVSDTVVDTTLQDLGVCYEQIVTNDLDFLTQFLSLVCETFPVRLVQTVFDRNDWELLSQLF</sequence>
<dbReference type="AlphaFoldDB" id="A0A655Z4C6"/>
<dbReference type="EMBL" id="CWQY01000025">
    <property type="protein sequence ID" value="CSD07170.1"/>
    <property type="molecule type" value="Genomic_DNA"/>
</dbReference>
<gene>
    <name evidence="1" type="ORF">ERS013200_03080</name>
</gene>